<name>A0A1G2LV04_9BACT</name>
<evidence type="ECO:0000313" key="2">
    <source>
        <dbReference type="Proteomes" id="UP000177171"/>
    </source>
</evidence>
<gene>
    <name evidence="1" type="ORF">A3G49_05235</name>
</gene>
<accession>A0A1G2LV04</accession>
<sequence>MRDKIEEKLKILETLKTTPVISVACAKAGLARATIYRWLNDDIDFEKQVQQAMRSGAKNINDLAYAKLIQKINEGSLGATTFYLSHRHPLFKKKEKFKVEVTQKNSPIYDIPESAFNEVLISKLPKKLRKQVVRKAIRIHEIVRQAIEKARKERPYLGPKNPSSKYCLQDTLPWGLILKSVLEEEKGKK</sequence>
<dbReference type="Proteomes" id="UP000177171">
    <property type="component" value="Unassembled WGS sequence"/>
</dbReference>
<evidence type="ECO:0000313" key="1">
    <source>
        <dbReference type="EMBL" id="OHA14702.1"/>
    </source>
</evidence>
<reference evidence="1 2" key="1">
    <citation type="journal article" date="2016" name="Nat. Commun.">
        <title>Thousands of microbial genomes shed light on interconnected biogeochemical processes in an aquifer system.</title>
        <authorList>
            <person name="Anantharaman K."/>
            <person name="Brown C.T."/>
            <person name="Hug L.A."/>
            <person name="Sharon I."/>
            <person name="Castelle C.J."/>
            <person name="Probst A.J."/>
            <person name="Thomas B.C."/>
            <person name="Singh A."/>
            <person name="Wilkins M.J."/>
            <person name="Karaoz U."/>
            <person name="Brodie E.L."/>
            <person name="Williams K.H."/>
            <person name="Hubbard S.S."/>
            <person name="Banfield J.F."/>
        </authorList>
    </citation>
    <scope>NUCLEOTIDE SEQUENCE [LARGE SCALE GENOMIC DNA]</scope>
</reference>
<comment type="caution">
    <text evidence="1">The sequence shown here is derived from an EMBL/GenBank/DDBJ whole genome shotgun (WGS) entry which is preliminary data.</text>
</comment>
<proteinExistence type="predicted"/>
<dbReference type="EMBL" id="MHQY01000004">
    <property type="protein sequence ID" value="OHA14702.1"/>
    <property type="molecule type" value="Genomic_DNA"/>
</dbReference>
<dbReference type="AlphaFoldDB" id="A0A1G2LV04"/>
<organism evidence="1 2">
    <name type="scientific">Candidatus Sungbacteria bacterium RIFCSPLOWO2_12_FULL_41_11</name>
    <dbReference type="NCBI Taxonomy" id="1802286"/>
    <lineage>
        <taxon>Bacteria</taxon>
        <taxon>Candidatus Sungiibacteriota</taxon>
    </lineage>
</organism>
<dbReference type="Gene3D" id="1.10.10.60">
    <property type="entry name" value="Homeodomain-like"/>
    <property type="match status" value="1"/>
</dbReference>
<protein>
    <submittedName>
        <fullName evidence="1">Uncharacterized protein</fullName>
    </submittedName>
</protein>